<dbReference type="OrthoDB" id="7646902at2759"/>
<comment type="caution">
    <text evidence="1">The sequence shown here is derived from an EMBL/GenBank/DDBJ whole genome shotgun (WGS) entry which is preliminary data.</text>
</comment>
<dbReference type="Proteomes" id="UP000639338">
    <property type="component" value="Unassembled WGS sequence"/>
</dbReference>
<dbReference type="EMBL" id="JACMRX010000001">
    <property type="protein sequence ID" value="KAF7998372.1"/>
    <property type="molecule type" value="Genomic_DNA"/>
</dbReference>
<dbReference type="PANTHER" id="PTHR47890">
    <property type="entry name" value="LD24308P"/>
    <property type="match status" value="1"/>
</dbReference>
<dbReference type="PANTHER" id="PTHR47890:SF1">
    <property type="entry name" value="LD24308P"/>
    <property type="match status" value="1"/>
</dbReference>
<keyword evidence="2" id="KW-1185">Reference proteome</keyword>
<dbReference type="AlphaFoldDB" id="A0A835CWD2"/>
<reference evidence="1 2" key="1">
    <citation type="submission" date="2020-08" db="EMBL/GenBank/DDBJ databases">
        <title>Aphidius gifuensis genome sequencing and assembly.</title>
        <authorList>
            <person name="Du Z."/>
        </authorList>
    </citation>
    <scope>NUCLEOTIDE SEQUENCE [LARGE SCALE GENOMIC DNA]</scope>
    <source>
        <strain evidence="1">YNYX2018</strain>
        <tissue evidence="1">Adults</tissue>
    </source>
</reference>
<name>A0A835CWD2_APHGI</name>
<protein>
    <submittedName>
        <fullName evidence="1">Uncharacterized protein</fullName>
    </submittedName>
</protein>
<proteinExistence type="predicted"/>
<organism evidence="1 2">
    <name type="scientific">Aphidius gifuensis</name>
    <name type="common">Parasitoid wasp</name>
    <dbReference type="NCBI Taxonomy" id="684658"/>
    <lineage>
        <taxon>Eukaryota</taxon>
        <taxon>Metazoa</taxon>
        <taxon>Ecdysozoa</taxon>
        <taxon>Arthropoda</taxon>
        <taxon>Hexapoda</taxon>
        <taxon>Insecta</taxon>
        <taxon>Pterygota</taxon>
        <taxon>Neoptera</taxon>
        <taxon>Endopterygota</taxon>
        <taxon>Hymenoptera</taxon>
        <taxon>Apocrita</taxon>
        <taxon>Ichneumonoidea</taxon>
        <taxon>Braconidae</taxon>
        <taxon>Aphidiinae</taxon>
        <taxon>Aphidius</taxon>
    </lineage>
</organism>
<sequence length="669" mass="76939">MIMCANSFITLNKYVQLKSRIAKSLSPTLSALKSKLKRLPSIFGGLKLLNIGYEIIGGTIDDNEKNFSEVKNDLSTILEELQKLNIHISDESNRIINELKHSIESQNIMEPMRKSMEKIQEPVFNTIKYLINSSYTGITVDLRLQELLNFYSPYRITLRSFVSSFIDAKFNVPSGEESKLFFDLILESDKLLEKDDNDCYQESIHNKISKTFICIVEILTQGYAIVIAAHTIQYFRDQSSNKSSDASTIKDEAEDVVIEYVDQINSLIKKTKWALANSSKEIRNCGTFDLIEGKTFERLNFIQGLPQFYKVEYLQVLGLKLSSYCRLYDSGMPFAISNNFTFFSCKEHTKPGYYSLYYDINDENRPYHAMEYQMISDDKIESFGNKNNDTSLTKYTNMYVNTCPAYFCQAFKKNHTGVSTQVLMANVGNVITGVRWRIKNNIIYLDIEQGEFLNEIGVVDDKTYWTQASHNENEIHYFDNNTLRHIVVNDINFSENVFVVGKFSIIHIHIGVKLDISLANDGMKIIGIKMFGADKTNIVSQLQYHTITQINNDIKDNWYFIDLNKPDDPENAEKGLKNLQYKLKNNTTKKYALIKFQMTDWIRDFGRTTVPYFDIRKINTKPSSPINGIGSYYQTISGYGGFIGLKLFSPSLSHLLEYDHQAAVDHYDD</sequence>
<evidence type="ECO:0000313" key="2">
    <source>
        <dbReference type="Proteomes" id="UP000639338"/>
    </source>
</evidence>
<accession>A0A835CWD2</accession>
<evidence type="ECO:0000313" key="1">
    <source>
        <dbReference type="EMBL" id="KAF7998372.1"/>
    </source>
</evidence>
<gene>
    <name evidence="1" type="ORF">HCN44_009770</name>
</gene>